<feature type="region of interest" description="Disordered" evidence="1">
    <location>
        <begin position="212"/>
        <end position="256"/>
    </location>
</feature>
<feature type="compositionally biased region" description="Acidic residues" evidence="1">
    <location>
        <begin position="213"/>
        <end position="240"/>
    </location>
</feature>
<evidence type="ECO:0000313" key="3">
    <source>
        <dbReference type="Proteomes" id="UP000226037"/>
    </source>
</evidence>
<dbReference type="Proteomes" id="UP000226037">
    <property type="component" value="Segment"/>
</dbReference>
<proteinExistence type="predicted"/>
<dbReference type="EMBL" id="MF668280">
    <property type="protein sequence ID" value="ASZ74753.1"/>
    <property type="molecule type" value="Genomic_DNA"/>
</dbReference>
<accession>A0A249XSN7</accession>
<keyword evidence="3" id="KW-1185">Reference proteome</keyword>
<gene>
    <name evidence="2" type="ORF">SEA_PHABBA_214</name>
</gene>
<protein>
    <submittedName>
        <fullName evidence="2">Uncharacterized protein</fullName>
    </submittedName>
</protein>
<reference evidence="3" key="1">
    <citation type="submission" date="2017-08" db="EMBL/GenBank/DDBJ databases">
        <authorList>
            <person name="de Groot N.N."/>
        </authorList>
    </citation>
    <scope>NUCLEOTIDE SEQUENCE [LARGE SCALE GENOMIC DNA]</scope>
</reference>
<evidence type="ECO:0000313" key="2">
    <source>
        <dbReference type="EMBL" id="ASZ74753.1"/>
    </source>
</evidence>
<organism evidence="2 3">
    <name type="scientific">Mycobacterium phage Phabba</name>
    <dbReference type="NCBI Taxonomy" id="2027899"/>
    <lineage>
        <taxon>Viruses</taxon>
        <taxon>Duplodnaviria</taxon>
        <taxon>Heunggongvirae</taxon>
        <taxon>Uroviricota</taxon>
        <taxon>Caudoviricetes</taxon>
        <taxon>Ceeclamvirinae</taxon>
        <taxon>Myrnavirus</taxon>
        <taxon>Myrnavirus phabba</taxon>
        <taxon>Myranavirus phabba</taxon>
    </lineage>
</organism>
<name>A0A249XSN7_9CAUD</name>
<sequence>MSMTLSEGELERQVSREVARIRDQPASVAGRTRGQKCRICSDPDARRRVNSLLSIGMGPTEITRNLEDINLKRKKSQQITMWSVREHRERHFNIQEPAKAAILRSLEEEYAREHNDLMAEGVGNILTGRGYLKIVAQKGFSQLIKDDTTVGFTTGLEAQLKLDELEKDDRDQAERAMLRRDVGLIQQAIREEFTEEEMARLSRRLNILRGVVTEDEDDEDSDEIIDVEIDDEDDDEEGGEVADFVMGHDDEDPLED</sequence>
<evidence type="ECO:0000256" key="1">
    <source>
        <dbReference type="SAM" id="MobiDB-lite"/>
    </source>
</evidence>